<dbReference type="PANTHER" id="PTHR34496:SF9">
    <property type="entry name" value="[SKP1-PROTEIN]-HYDROXYPROLINE N-ACETYLGLUCOSAMINYLTRANSFERASE"/>
    <property type="match status" value="1"/>
</dbReference>
<dbReference type="InterPro" id="IPR029044">
    <property type="entry name" value="Nucleotide-diphossugar_trans"/>
</dbReference>
<evidence type="ECO:0000313" key="6">
    <source>
        <dbReference type="EnsemblProtists" id="EOD08192"/>
    </source>
</evidence>
<sequence length="611" mass="66637">MAEHVQSLPESLQLRILSLLTESAPAASPTADARLEGSYRAWAHGLAARLAAHRVAWQDDMLPTGAASSLLGAAEELPADALAPAGMGASVARWRDESVRSDRIGWVPLEPSSGSGDSPFGALHATSGWSELRAALSDVVAALNHEAAVRPGGERLRLPEKLMLAHYPRGGRYVRHSDVSAATSHRRVTVIVYLNPEWDPSRGGQLRLFLPPHSSSGRCSAPCSPPSEGETATATILQLAAMATSGAAPPASPCLGPPPAAASQQTSPPSASPPAASLPSIFVSVASYRDPEAPHTIRSLFAQAESPSRVLVGVCFQCALDGDEAHRPAPSPVADADCLDLSLLRPEWAANVRVLRLPWREAKGPVWARFLIQRRLLRDEDYYLQVDSHSRFAPGWDAELLAMLKRCASPKPVLTTYPLPYDGDAQGATLSQERRATLLCTRAARDDAFGADGMLRFRARLLERQPCSPLPTAFWAAGFSFSASSLVREVPYDPHLPFLFFGEEVSLALRMWSRGWDLFAPDAHLVYHKWARGQRKGTFWEVEGGAALKRESQARVRRREWYEEYSGVRFEAKQVSAQAERGGMPTEACFWNQFACLDAWLQAREAQHPEE</sequence>
<dbReference type="eggNOG" id="ENOG502RZFG">
    <property type="taxonomic scope" value="Eukaryota"/>
</dbReference>
<feature type="compositionally biased region" description="Low complexity" evidence="4">
    <location>
        <begin position="261"/>
        <end position="275"/>
    </location>
</feature>
<dbReference type="InterPro" id="IPR006620">
    <property type="entry name" value="Pro_4_hyd_alph"/>
</dbReference>
<reference evidence="6" key="2">
    <citation type="submission" date="2024-10" db="UniProtKB">
        <authorList>
            <consortium name="EnsemblProtists"/>
        </authorList>
    </citation>
    <scope>IDENTIFICATION</scope>
</reference>
<dbReference type="SUPFAM" id="SSF53448">
    <property type="entry name" value="Nucleotide-diphospho-sugar transferases"/>
    <property type="match status" value="1"/>
</dbReference>
<keyword evidence="2" id="KW-0223">Dioxygenase</keyword>
<keyword evidence="7" id="KW-1185">Reference proteome</keyword>
<dbReference type="InterPro" id="IPR044862">
    <property type="entry name" value="Pro_4_hyd_alph_FE2OG_OXY"/>
</dbReference>
<dbReference type="GO" id="GO:0016705">
    <property type="term" value="F:oxidoreductase activity, acting on paired donors, with incorporation or reduction of molecular oxygen"/>
    <property type="evidence" value="ECO:0007669"/>
    <property type="project" value="InterPro"/>
</dbReference>
<comment type="cofactor">
    <cofactor evidence="1">
        <name>L-ascorbate</name>
        <dbReference type="ChEBI" id="CHEBI:38290"/>
    </cofactor>
</comment>
<evidence type="ECO:0000256" key="4">
    <source>
        <dbReference type="SAM" id="MobiDB-lite"/>
    </source>
</evidence>
<evidence type="ECO:0000256" key="2">
    <source>
        <dbReference type="ARBA" id="ARBA00022964"/>
    </source>
</evidence>
<protein>
    <recommendedName>
        <fullName evidence="5">Prolyl 4-hydroxylase alpha subunit domain-containing protein</fullName>
    </recommendedName>
</protein>
<dbReference type="PaxDb" id="2903-EOD08192"/>
<dbReference type="HOGENOM" id="CLU_455952_0_0_1"/>
<name>A0A0D3IAA7_EMIH1</name>
<keyword evidence="3" id="KW-0560">Oxidoreductase</keyword>
<evidence type="ECO:0000256" key="1">
    <source>
        <dbReference type="ARBA" id="ARBA00001961"/>
    </source>
</evidence>
<dbReference type="KEGG" id="ehx:EMIHUDRAFT_453190"/>
<dbReference type="Gene3D" id="2.60.120.620">
    <property type="entry name" value="q2cbj1_9rhob like domain"/>
    <property type="match status" value="1"/>
</dbReference>
<feature type="region of interest" description="Disordered" evidence="4">
    <location>
        <begin position="247"/>
        <end position="275"/>
    </location>
</feature>
<dbReference type="RefSeq" id="XP_005760621.1">
    <property type="nucleotide sequence ID" value="XM_005760564.1"/>
</dbReference>
<dbReference type="Pfam" id="PF13640">
    <property type="entry name" value="2OG-FeII_Oxy_3"/>
    <property type="match status" value="1"/>
</dbReference>
<dbReference type="GO" id="GO:0051213">
    <property type="term" value="F:dioxygenase activity"/>
    <property type="evidence" value="ECO:0007669"/>
    <property type="project" value="UniProtKB-KW"/>
</dbReference>
<reference evidence="7" key="1">
    <citation type="journal article" date="2013" name="Nature">
        <title>Pan genome of the phytoplankton Emiliania underpins its global distribution.</title>
        <authorList>
            <person name="Read B.A."/>
            <person name="Kegel J."/>
            <person name="Klute M.J."/>
            <person name="Kuo A."/>
            <person name="Lefebvre S.C."/>
            <person name="Maumus F."/>
            <person name="Mayer C."/>
            <person name="Miller J."/>
            <person name="Monier A."/>
            <person name="Salamov A."/>
            <person name="Young J."/>
            <person name="Aguilar M."/>
            <person name="Claverie J.M."/>
            <person name="Frickenhaus S."/>
            <person name="Gonzalez K."/>
            <person name="Herman E.K."/>
            <person name="Lin Y.C."/>
            <person name="Napier J."/>
            <person name="Ogata H."/>
            <person name="Sarno A.F."/>
            <person name="Shmutz J."/>
            <person name="Schroeder D."/>
            <person name="de Vargas C."/>
            <person name="Verret F."/>
            <person name="von Dassow P."/>
            <person name="Valentin K."/>
            <person name="Van de Peer Y."/>
            <person name="Wheeler G."/>
            <person name="Dacks J.B."/>
            <person name="Delwiche C.F."/>
            <person name="Dyhrman S.T."/>
            <person name="Glockner G."/>
            <person name="John U."/>
            <person name="Richards T."/>
            <person name="Worden A.Z."/>
            <person name="Zhang X."/>
            <person name="Grigoriev I.V."/>
            <person name="Allen A.E."/>
            <person name="Bidle K."/>
            <person name="Borodovsky M."/>
            <person name="Bowler C."/>
            <person name="Brownlee C."/>
            <person name="Cock J.M."/>
            <person name="Elias M."/>
            <person name="Gladyshev V.N."/>
            <person name="Groth M."/>
            <person name="Guda C."/>
            <person name="Hadaegh A."/>
            <person name="Iglesias-Rodriguez M.D."/>
            <person name="Jenkins J."/>
            <person name="Jones B.M."/>
            <person name="Lawson T."/>
            <person name="Leese F."/>
            <person name="Lindquist E."/>
            <person name="Lobanov A."/>
            <person name="Lomsadze A."/>
            <person name="Malik S.B."/>
            <person name="Marsh M.E."/>
            <person name="Mackinder L."/>
            <person name="Mock T."/>
            <person name="Mueller-Roeber B."/>
            <person name="Pagarete A."/>
            <person name="Parker M."/>
            <person name="Probert I."/>
            <person name="Quesneville H."/>
            <person name="Raines C."/>
            <person name="Rensing S.A."/>
            <person name="Riano-Pachon D.M."/>
            <person name="Richier S."/>
            <person name="Rokitta S."/>
            <person name="Shiraiwa Y."/>
            <person name="Soanes D.M."/>
            <person name="van der Giezen M."/>
            <person name="Wahlund T.M."/>
            <person name="Williams B."/>
            <person name="Wilson W."/>
            <person name="Wolfe G."/>
            <person name="Wurch L.L."/>
        </authorList>
    </citation>
    <scope>NUCLEOTIDE SEQUENCE</scope>
</reference>
<dbReference type="AlphaFoldDB" id="A0A0D3IAA7"/>
<feature type="domain" description="Prolyl 4-hydroxylase alpha subunit" evidence="5">
    <location>
        <begin position="53"/>
        <end position="239"/>
    </location>
</feature>
<dbReference type="EnsemblProtists" id="EOD08192">
    <property type="protein sequence ID" value="EOD08192"/>
    <property type="gene ID" value="EMIHUDRAFT_453190"/>
</dbReference>
<accession>A0A0D3IAA7</accession>
<dbReference type="Pfam" id="PF11397">
    <property type="entry name" value="GlcNAc"/>
    <property type="match status" value="1"/>
</dbReference>
<dbReference type="STRING" id="2903.R1BFT7"/>
<dbReference type="InterPro" id="IPR021067">
    <property type="entry name" value="Glycosyltransferase"/>
</dbReference>
<evidence type="ECO:0000313" key="7">
    <source>
        <dbReference type="Proteomes" id="UP000013827"/>
    </source>
</evidence>
<organism evidence="6 7">
    <name type="scientific">Emiliania huxleyi (strain CCMP1516)</name>
    <dbReference type="NCBI Taxonomy" id="280463"/>
    <lineage>
        <taxon>Eukaryota</taxon>
        <taxon>Haptista</taxon>
        <taxon>Haptophyta</taxon>
        <taxon>Prymnesiophyceae</taxon>
        <taxon>Isochrysidales</taxon>
        <taxon>Noelaerhabdaceae</taxon>
        <taxon>Emiliania</taxon>
    </lineage>
</organism>
<dbReference type="GeneID" id="17254336"/>
<dbReference type="GO" id="GO:0005506">
    <property type="term" value="F:iron ion binding"/>
    <property type="evidence" value="ECO:0007669"/>
    <property type="project" value="InterPro"/>
</dbReference>
<feature type="compositionally biased region" description="Pro residues" evidence="4">
    <location>
        <begin position="250"/>
        <end position="260"/>
    </location>
</feature>
<evidence type="ECO:0000256" key="3">
    <source>
        <dbReference type="ARBA" id="ARBA00023002"/>
    </source>
</evidence>
<proteinExistence type="predicted"/>
<dbReference type="SMART" id="SM00702">
    <property type="entry name" value="P4Hc"/>
    <property type="match status" value="1"/>
</dbReference>
<dbReference type="PANTHER" id="PTHR34496">
    <property type="entry name" value="GLCNAC TRANSFERASE-RELATED"/>
    <property type="match status" value="1"/>
</dbReference>
<dbReference type="GO" id="GO:0031418">
    <property type="term" value="F:L-ascorbic acid binding"/>
    <property type="evidence" value="ECO:0007669"/>
    <property type="project" value="InterPro"/>
</dbReference>
<dbReference type="Gene3D" id="3.90.550.10">
    <property type="entry name" value="Spore Coat Polysaccharide Biosynthesis Protein SpsA, Chain A"/>
    <property type="match status" value="1"/>
</dbReference>
<dbReference type="Proteomes" id="UP000013827">
    <property type="component" value="Unassembled WGS sequence"/>
</dbReference>
<evidence type="ECO:0000259" key="5">
    <source>
        <dbReference type="SMART" id="SM00702"/>
    </source>
</evidence>